<gene>
    <name evidence="1" type="ORF">FJQ55_06205</name>
</gene>
<evidence type="ECO:0000313" key="2">
    <source>
        <dbReference type="Proteomes" id="UP000316429"/>
    </source>
</evidence>
<proteinExistence type="predicted"/>
<keyword evidence="2" id="KW-1185">Reference proteome</keyword>
<name>A0A504U5Z8_9HYPH</name>
<sequence>MTDDETLALSVDLDGTAALAVLDDLEARSARFGRALSSALAGAVTGSKGLEEVLRAVGLRLADIALSAGLKPLENLLGQAVGGVIGSLGSGLGAGLGAGVSAFAEGGVPGRVMPFADGGVVASPTYFRMGGGTGLMGEAGAEAILPLKRGADGALGVAADGAGGGTVIHFQVTATDAASFARSEGQITAMLARSVGRGRRGM</sequence>
<evidence type="ECO:0000313" key="1">
    <source>
        <dbReference type="EMBL" id="TPP10438.1"/>
    </source>
</evidence>
<dbReference type="OrthoDB" id="8448547at2"/>
<organism evidence="1 2">
    <name type="scientific">Rhizobium glycinendophyticum</name>
    <dbReference type="NCBI Taxonomy" id="2589807"/>
    <lineage>
        <taxon>Bacteria</taxon>
        <taxon>Pseudomonadati</taxon>
        <taxon>Pseudomonadota</taxon>
        <taxon>Alphaproteobacteria</taxon>
        <taxon>Hyphomicrobiales</taxon>
        <taxon>Rhizobiaceae</taxon>
        <taxon>Rhizobium/Agrobacterium group</taxon>
        <taxon>Rhizobium</taxon>
    </lineage>
</organism>
<protein>
    <submittedName>
        <fullName evidence="1">Phage tail tape measure protein</fullName>
    </submittedName>
</protein>
<accession>A0A504U5Z8</accession>
<dbReference type="Proteomes" id="UP000316429">
    <property type="component" value="Unassembled WGS sequence"/>
</dbReference>
<dbReference type="AlphaFoldDB" id="A0A504U5Z8"/>
<reference evidence="1 2" key="1">
    <citation type="submission" date="2019-06" db="EMBL/GenBank/DDBJ databases">
        <title>Rhizobium sp. CL12 isolated from roots of soybean.</title>
        <authorList>
            <person name="Wang C."/>
        </authorList>
    </citation>
    <scope>NUCLEOTIDE SEQUENCE [LARGE SCALE GENOMIC DNA]</scope>
    <source>
        <strain evidence="1 2">CL12</strain>
    </source>
</reference>
<dbReference type="RefSeq" id="WP_140826785.1">
    <property type="nucleotide sequence ID" value="NZ_VFYP01000001.1"/>
</dbReference>
<dbReference type="EMBL" id="VFYP01000001">
    <property type="protein sequence ID" value="TPP10438.1"/>
    <property type="molecule type" value="Genomic_DNA"/>
</dbReference>
<comment type="caution">
    <text evidence="1">The sequence shown here is derived from an EMBL/GenBank/DDBJ whole genome shotgun (WGS) entry which is preliminary data.</text>
</comment>